<dbReference type="Pfam" id="PF01470">
    <property type="entry name" value="Peptidase_C15"/>
    <property type="match status" value="1"/>
</dbReference>
<gene>
    <name evidence="6" type="ORF">RI845_03415</name>
</gene>
<name>A0ABY9TNC5_9GAMM</name>
<proteinExistence type="inferred from homology"/>
<evidence type="ECO:0000256" key="3">
    <source>
        <dbReference type="ARBA" id="ARBA00022801"/>
    </source>
</evidence>
<keyword evidence="3" id="KW-0378">Hydrolase</keyword>
<comment type="similarity">
    <text evidence="1">Belongs to the peptidase C15 family.</text>
</comment>
<evidence type="ECO:0000256" key="4">
    <source>
        <dbReference type="ARBA" id="ARBA00022807"/>
    </source>
</evidence>
<evidence type="ECO:0008006" key="8">
    <source>
        <dbReference type="Google" id="ProtNLM"/>
    </source>
</evidence>
<evidence type="ECO:0000256" key="2">
    <source>
        <dbReference type="ARBA" id="ARBA00022670"/>
    </source>
</evidence>
<keyword evidence="7" id="KW-1185">Reference proteome</keyword>
<keyword evidence="4" id="KW-0788">Thiol protease</keyword>
<accession>A0ABY9TNC5</accession>
<organism evidence="6 7">
    <name type="scientific">Thalassotalea nanhaiensis</name>
    <dbReference type="NCBI Taxonomy" id="3065648"/>
    <lineage>
        <taxon>Bacteria</taxon>
        <taxon>Pseudomonadati</taxon>
        <taxon>Pseudomonadota</taxon>
        <taxon>Gammaproteobacteria</taxon>
        <taxon>Alteromonadales</taxon>
        <taxon>Colwelliaceae</taxon>
        <taxon>Thalassotalea</taxon>
    </lineage>
</organism>
<dbReference type="RefSeq" id="WP_348388358.1">
    <property type="nucleotide sequence ID" value="NZ_CP134146.1"/>
</dbReference>
<dbReference type="InterPro" id="IPR036440">
    <property type="entry name" value="Peptidase_C15-like_sf"/>
</dbReference>
<dbReference type="EMBL" id="CP134146">
    <property type="protein sequence ID" value="WNC69214.1"/>
    <property type="molecule type" value="Genomic_DNA"/>
</dbReference>
<dbReference type="Proteomes" id="UP001248581">
    <property type="component" value="Chromosome"/>
</dbReference>
<protein>
    <recommendedName>
        <fullName evidence="8">Pyrrolidone-carboxylate peptidase</fullName>
    </recommendedName>
</protein>
<feature type="signal peptide" evidence="5">
    <location>
        <begin position="1"/>
        <end position="22"/>
    </location>
</feature>
<keyword evidence="2" id="KW-0645">Protease</keyword>
<dbReference type="InterPro" id="IPR016125">
    <property type="entry name" value="Peptidase_C15-like"/>
</dbReference>
<sequence>MHKITYTLVLICTVVFSGNSLANVNTYLTVEEVKIGKAKKDLPQVTSQFDVLINQFTAELVKVDNEKSLHSLASQFANTLWQQATAHMQTNKTFDDRALYWGRLQMAKQLRVSAAFYQLPETAQTKLMSDFELASRGLSDVKFTKNTDKKILVTGFDPFYLHRNIAQSNPSGIAAINLDGVVIEQGGVTAEIQTLIVPVRFADFDQGMIETMLTPYIKSGDIDMVTTISMGRKDFYLERFPGLRRSSVAPGNLGVYTGANSKNPLVPFYQGKPLSGPEFVEFSLPVAAMQKATGKYQVIDNAAIETLQKGNFEASSLAELSNQTAVQGSGGGYLSNEISYRSILIRNQFNPDLPVGHIHTPRIKDWQKEEVKAIVEQIEQMFLHAIADI</sequence>
<evidence type="ECO:0000313" key="6">
    <source>
        <dbReference type="EMBL" id="WNC69214.1"/>
    </source>
</evidence>
<dbReference type="SUPFAM" id="SSF53182">
    <property type="entry name" value="Pyrrolidone carboxyl peptidase (pyroglutamate aminopeptidase)"/>
    <property type="match status" value="1"/>
</dbReference>
<feature type="chain" id="PRO_5047235128" description="Pyrrolidone-carboxylate peptidase" evidence="5">
    <location>
        <begin position="23"/>
        <end position="389"/>
    </location>
</feature>
<evidence type="ECO:0000256" key="1">
    <source>
        <dbReference type="ARBA" id="ARBA00006641"/>
    </source>
</evidence>
<evidence type="ECO:0000313" key="7">
    <source>
        <dbReference type="Proteomes" id="UP001248581"/>
    </source>
</evidence>
<reference evidence="7" key="1">
    <citation type="submission" date="2023-09" db="EMBL/GenBank/DDBJ databases">
        <authorList>
            <person name="Li S."/>
            <person name="Li X."/>
            <person name="Zhang C."/>
            <person name="Zhao Z."/>
        </authorList>
    </citation>
    <scope>NUCLEOTIDE SEQUENCE [LARGE SCALE GENOMIC DNA]</scope>
    <source>
        <strain evidence="7">SQ345</strain>
    </source>
</reference>
<keyword evidence="5" id="KW-0732">Signal</keyword>
<dbReference type="Gene3D" id="3.40.630.20">
    <property type="entry name" value="Peptidase C15, pyroglutamyl peptidase I-like"/>
    <property type="match status" value="1"/>
</dbReference>
<evidence type="ECO:0000256" key="5">
    <source>
        <dbReference type="SAM" id="SignalP"/>
    </source>
</evidence>